<keyword evidence="1" id="KW-0472">Membrane</keyword>
<feature type="transmembrane region" description="Helical" evidence="1">
    <location>
        <begin position="12"/>
        <end position="32"/>
    </location>
</feature>
<dbReference type="AlphaFoldDB" id="A0AAD4LNV8"/>
<keyword evidence="1" id="KW-0812">Transmembrane</keyword>
<reference evidence="2" key="1">
    <citation type="submission" date="2022-01" db="EMBL/GenBank/DDBJ databases">
        <title>Comparative genomics reveals a dynamic genome evolution in the ectomycorrhizal milk-cap (Lactarius) mushrooms.</title>
        <authorList>
            <consortium name="DOE Joint Genome Institute"/>
            <person name="Lebreton A."/>
            <person name="Tang N."/>
            <person name="Kuo A."/>
            <person name="LaButti K."/>
            <person name="Drula E."/>
            <person name="Barry K."/>
            <person name="Clum A."/>
            <person name="Lipzen A."/>
            <person name="Mousain D."/>
            <person name="Ng V."/>
            <person name="Wang R."/>
            <person name="Wang X."/>
            <person name="Dai Y."/>
            <person name="Henrissat B."/>
            <person name="Grigoriev I.V."/>
            <person name="Guerin-Laguette A."/>
            <person name="Yu F."/>
            <person name="Martin F.M."/>
        </authorList>
    </citation>
    <scope>NUCLEOTIDE SEQUENCE</scope>
    <source>
        <strain evidence="2">QP</strain>
    </source>
</reference>
<organism evidence="2 3">
    <name type="scientific">Lactarius akahatsu</name>
    <dbReference type="NCBI Taxonomy" id="416441"/>
    <lineage>
        <taxon>Eukaryota</taxon>
        <taxon>Fungi</taxon>
        <taxon>Dikarya</taxon>
        <taxon>Basidiomycota</taxon>
        <taxon>Agaricomycotina</taxon>
        <taxon>Agaricomycetes</taxon>
        <taxon>Russulales</taxon>
        <taxon>Russulaceae</taxon>
        <taxon>Lactarius</taxon>
    </lineage>
</organism>
<keyword evidence="3" id="KW-1185">Reference proteome</keyword>
<evidence type="ECO:0000313" key="2">
    <source>
        <dbReference type="EMBL" id="KAH8997382.1"/>
    </source>
</evidence>
<protein>
    <submittedName>
        <fullName evidence="2">Uncharacterized protein</fullName>
    </submittedName>
</protein>
<name>A0AAD4LNV8_9AGAM</name>
<comment type="caution">
    <text evidence="2">The sequence shown here is derived from an EMBL/GenBank/DDBJ whole genome shotgun (WGS) entry which is preliminary data.</text>
</comment>
<dbReference type="Proteomes" id="UP001201163">
    <property type="component" value="Unassembled WGS sequence"/>
</dbReference>
<proteinExistence type="predicted"/>
<keyword evidence="1" id="KW-1133">Transmembrane helix</keyword>
<evidence type="ECO:0000256" key="1">
    <source>
        <dbReference type="SAM" id="Phobius"/>
    </source>
</evidence>
<evidence type="ECO:0000313" key="3">
    <source>
        <dbReference type="Proteomes" id="UP001201163"/>
    </source>
</evidence>
<gene>
    <name evidence="2" type="ORF">EDB92DRAFT_1942001</name>
</gene>
<dbReference type="EMBL" id="JAKELL010000007">
    <property type="protein sequence ID" value="KAH8997382.1"/>
    <property type="molecule type" value="Genomic_DNA"/>
</dbReference>
<accession>A0AAD4LNV8</accession>
<sequence>MSFALAIAGRKSALLLFATLETLVVGTAWYQYRHSNLPLGKPKSHIPSGRFYG</sequence>